<feature type="signal peptide" evidence="1">
    <location>
        <begin position="1"/>
        <end position="26"/>
    </location>
</feature>
<keyword evidence="1" id="KW-0732">Signal</keyword>
<dbReference type="Proteomes" id="UP001589854">
    <property type="component" value="Unassembled WGS sequence"/>
</dbReference>
<dbReference type="EMBL" id="JBHLVO010000002">
    <property type="protein sequence ID" value="MFC0270597.1"/>
    <property type="molecule type" value="Genomic_DNA"/>
</dbReference>
<feature type="chain" id="PRO_5045651706" evidence="1">
    <location>
        <begin position="27"/>
        <end position="116"/>
    </location>
</feature>
<dbReference type="InterPro" id="IPR036366">
    <property type="entry name" value="PGBDSf"/>
</dbReference>
<dbReference type="InterPro" id="IPR002477">
    <property type="entry name" value="Peptidoglycan-bd-like"/>
</dbReference>
<dbReference type="SUPFAM" id="SSF47090">
    <property type="entry name" value="PGBD-like"/>
    <property type="match status" value="1"/>
</dbReference>
<dbReference type="RefSeq" id="WP_378930731.1">
    <property type="nucleotide sequence ID" value="NZ_JBHLVO010000002.1"/>
</dbReference>
<reference evidence="3 4" key="1">
    <citation type="submission" date="2024-09" db="EMBL/GenBank/DDBJ databases">
        <authorList>
            <person name="Sun Q."/>
            <person name="Mori K."/>
        </authorList>
    </citation>
    <scope>NUCLEOTIDE SEQUENCE [LARGE SCALE GENOMIC DNA]</scope>
    <source>
        <strain evidence="3 4">CCM 7228</strain>
    </source>
</reference>
<comment type="caution">
    <text evidence="3">The sequence shown here is derived from an EMBL/GenBank/DDBJ whole genome shotgun (WGS) entry which is preliminary data.</text>
</comment>
<evidence type="ECO:0000313" key="3">
    <source>
        <dbReference type="EMBL" id="MFC0270597.1"/>
    </source>
</evidence>
<organism evidence="3 4">
    <name type="scientific">Metabacillus herbersteinensis</name>
    <dbReference type="NCBI Taxonomy" id="283816"/>
    <lineage>
        <taxon>Bacteria</taxon>
        <taxon>Bacillati</taxon>
        <taxon>Bacillota</taxon>
        <taxon>Bacilli</taxon>
        <taxon>Bacillales</taxon>
        <taxon>Bacillaceae</taxon>
        <taxon>Metabacillus</taxon>
    </lineage>
</organism>
<evidence type="ECO:0000313" key="4">
    <source>
        <dbReference type="Proteomes" id="UP001589854"/>
    </source>
</evidence>
<evidence type="ECO:0000259" key="2">
    <source>
        <dbReference type="Pfam" id="PF01471"/>
    </source>
</evidence>
<accession>A0ABV6GCD3</accession>
<dbReference type="Pfam" id="PF01471">
    <property type="entry name" value="PG_binding_1"/>
    <property type="match status" value="1"/>
</dbReference>
<keyword evidence="4" id="KW-1185">Reference proteome</keyword>
<proteinExistence type="predicted"/>
<feature type="domain" description="Peptidoglycan binding-like" evidence="2">
    <location>
        <begin position="38"/>
        <end position="91"/>
    </location>
</feature>
<evidence type="ECO:0000256" key="1">
    <source>
        <dbReference type="SAM" id="SignalP"/>
    </source>
</evidence>
<dbReference type="Gene3D" id="1.10.101.10">
    <property type="entry name" value="PGBD-like superfamily/PGBD"/>
    <property type="match status" value="1"/>
</dbReference>
<dbReference type="InterPro" id="IPR036365">
    <property type="entry name" value="PGBD-like_sf"/>
</dbReference>
<gene>
    <name evidence="3" type="ORF">ACFFIX_03895</name>
</gene>
<sequence length="116" mass="12586">MKRKLYGVLAAVVLSTGVLFPAQGEAALGDQTLKTGTSHQDVKELQDYLMAKGDFPYHESTGYFGPITDKAVEDFQSTNKLKVDGIAGPQTNHKIKVLRTGDIGKPVAELQRLLKA</sequence>
<protein>
    <submittedName>
        <fullName evidence="3">Peptidoglycan-binding protein</fullName>
    </submittedName>
</protein>
<name>A0ABV6GCD3_9BACI</name>